<accession>A0A2R5GUQ6</accession>
<keyword evidence="2" id="KW-0472">Membrane</keyword>
<keyword evidence="2" id="KW-0812">Transmembrane</keyword>
<feature type="compositionally biased region" description="Polar residues" evidence="1">
    <location>
        <begin position="359"/>
        <end position="391"/>
    </location>
</feature>
<feature type="transmembrane region" description="Helical" evidence="2">
    <location>
        <begin position="204"/>
        <end position="225"/>
    </location>
</feature>
<feature type="compositionally biased region" description="Low complexity" evidence="1">
    <location>
        <begin position="349"/>
        <end position="358"/>
    </location>
</feature>
<dbReference type="PROSITE" id="PS50924">
    <property type="entry name" value="MHYT"/>
    <property type="match status" value="1"/>
</dbReference>
<feature type="transmembrane region" description="Helical" evidence="2">
    <location>
        <begin position="237"/>
        <end position="257"/>
    </location>
</feature>
<dbReference type="PANTHER" id="PTHR35152:SF1">
    <property type="entry name" value="DOMAIN SIGNALLING PROTEIN, PUTATIVE (AFU_ORTHOLOGUE AFUA_5G11310)-RELATED"/>
    <property type="match status" value="1"/>
</dbReference>
<feature type="region of interest" description="Disordered" evidence="1">
    <location>
        <begin position="349"/>
        <end position="391"/>
    </location>
</feature>
<dbReference type="Pfam" id="PF03707">
    <property type="entry name" value="MHYT"/>
    <property type="match status" value="3"/>
</dbReference>
<feature type="domain" description="MHYT" evidence="3">
    <location>
        <begin position="21"/>
        <end position="261"/>
    </location>
</feature>
<reference evidence="4 5" key="1">
    <citation type="submission" date="2017-12" db="EMBL/GenBank/DDBJ databases">
        <title>Sequencing, de novo assembly and annotation of complete genome of a new Thraustochytrid species, strain FCC1311.</title>
        <authorList>
            <person name="Sedici K."/>
            <person name="Godart F."/>
            <person name="Aiese Cigliano R."/>
            <person name="Sanseverino W."/>
            <person name="Barakat M."/>
            <person name="Ortet P."/>
            <person name="Marechal E."/>
            <person name="Cagnac O."/>
            <person name="Amato A."/>
        </authorList>
    </citation>
    <scope>NUCLEOTIDE SEQUENCE [LARGE SCALE GENOMIC DNA]</scope>
</reference>
<gene>
    <name evidence="4" type="ORF">FCC1311_097212</name>
</gene>
<evidence type="ECO:0000313" key="5">
    <source>
        <dbReference type="Proteomes" id="UP000241890"/>
    </source>
</evidence>
<feature type="transmembrane region" description="Helical" evidence="2">
    <location>
        <begin position="20"/>
        <end position="39"/>
    </location>
</feature>
<evidence type="ECO:0000259" key="3">
    <source>
        <dbReference type="PROSITE" id="PS50924"/>
    </source>
</evidence>
<sequence length="391" mass="42606">MADVYDMLATIPEGTELHGSFDPALVAASICVSICGAWAGVNMMESFRTEKKEITRQAMLLMFGFLIGGVGIWAMHFVGMNAFQLEFEVSGVVYTVPVRFNVAITTVSFLCAALFLYVGAYIASTDVFFGASTEEALTALQAMIELKELMRVGKRIKFIALFKHPWRLIAGGIIAGTGVCIMHFEGMTAIDQNGFEIKWKPGIVVAACFIAATVASVGFWIVFRFLQWRPDSEISRLIGAIIIALAVCSMHYTGMLAATYVATGESGEPSGVLSKDVLLVGLLVAAALVVLGFSGIAIHARKSITVYRDEITEDMIRMIEKQVNRSSNYEDLLYNLNKHVIKALRVRTTKSTNRTNKTGEYTNELTVGQSEPGSSVDPLSSQFAQSNSRVA</sequence>
<feature type="transmembrane region" description="Helical" evidence="2">
    <location>
        <begin position="100"/>
        <end position="123"/>
    </location>
</feature>
<protein>
    <recommendedName>
        <fullName evidence="3">MHYT domain-containing protein</fullName>
    </recommendedName>
</protein>
<feature type="transmembrane region" description="Helical" evidence="2">
    <location>
        <begin position="60"/>
        <end position="80"/>
    </location>
</feature>
<evidence type="ECO:0000313" key="4">
    <source>
        <dbReference type="EMBL" id="GBG33498.1"/>
    </source>
</evidence>
<dbReference type="OrthoDB" id="163408at2759"/>
<comment type="caution">
    <text evidence="4">The sequence shown here is derived from an EMBL/GenBank/DDBJ whole genome shotgun (WGS) entry which is preliminary data.</text>
</comment>
<dbReference type="EMBL" id="BEYU01000159">
    <property type="protein sequence ID" value="GBG33498.1"/>
    <property type="molecule type" value="Genomic_DNA"/>
</dbReference>
<organism evidence="4 5">
    <name type="scientific">Hondaea fermentalgiana</name>
    <dbReference type="NCBI Taxonomy" id="2315210"/>
    <lineage>
        <taxon>Eukaryota</taxon>
        <taxon>Sar</taxon>
        <taxon>Stramenopiles</taxon>
        <taxon>Bigyra</taxon>
        <taxon>Labyrinthulomycetes</taxon>
        <taxon>Thraustochytrida</taxon>
        <taxon>Thraustochytriidae</taxon>
        <taxon>Hondaea</taxon>
    </lineage>
</organism>
<dbReference type="InterPro" id="IPR005330">
    <property type="entry name" value="MHYT_dom"/>
</dbReference>
<dbReference type="Proteomes" id="UP000241890">
    <property type="component" value="Unassembled WGS sequence"/>
</dbReference>
<dbReference type="AlphaFoldDB" id="A0A2R5GUQ6"/>
<dbReference type="InParanoid" id="A0A2R5GUQ6"/>
<evidence type="ECO:0000256" key="2">
    <source>
        <dbReference type="SAM" id="Phobius"/>
    </source>
</evidence>
<keyword evidence="2" id="KW-1133">Transmembrane helix</keyword>
<keyword evidence="5" id="KW-1185">Reference proteome</keyword>
<name>A0A2R5GUQ6_9STRA</name>
<feature type="transmembrane region" description="Helical" evidence="2">
    <location>
        <begin position="165"/>
        <end position="184"/>
    </location>
</feature>
<evidence type="ECO:0000256" key="1">
    <source>
        <dbReference type="SAM" id="MobiDB-lite"/>
    </source>
</evidence>
<feature type="transmembrane region" description="Helical" evidence="2">
    <location>
        <begin position="277"/>
        <end position="298"/>
    </location>
</feature>
<dbReference type="PANTHER" id="PTHR35152">
    <property type="entry name" value="DOMAIN SIGNALLING PROTEIN, PUTATIVE (AFU_ORTHOLOGUE AFUA_5G11310)-RELATED"/>
    <property type="match status" value="1"/>
</dbReference>
<proteinExistence type="predicted"/>